<accession>A0A9Q1FR96</accession>
<dbReference type="Proteomes" id="UP001152622">
    <property type="component" value="Chromosome 4"/>
</dbReference>
<protein>
    <submittedName>
        <fullName evidence="1">Uncharacterized protein</fullName>
    </submittedName>
</protein>
<proteinExistence type="predicted"/>
<organism evidence="1 2">
    <name type="scientific">Synaphobranchus kaupii</name>
    <name type="common">Kaup's arrowtooth eel</name>
    <dbReference type="NCBI Taxonomy" id="118154"/>
    <lineage>
        <taxon>Eukaryota</taxon>
        <taxon>Metazoa</taxon>
        <taxon>Chordata</taxon>
        <taxon>Craniata</taxon>
        <taxon>Vertebrata</taxon>
        <taxon>Euteleostomi</taxon>
        <taxon>Actinopterygii</taxon>
        <taxon>Neopterygii</taxon>
        <taxon>Teleostei</taxon>
        <taxon>Anguilliformes</taxon>
        <taxon>Synaphobranchidae</taxon>
        <taxon>Synaphobranchus</taxon>
    </lineage>
</organism>
<gene>
    <name evidence="1" type="ORF">SKAU_G00130240</name>
</gene>
<reference evidence="1" key="1">
    <citation type="journal article" date="2023" name="Science">
        <title>Genome structures resolve the early diversification of teleost fishes.</title>
        <authorList>
            <person name="Parey E."/>
            <person name="Louis A."/>
            <person name="Montfort J."/>
            <person name="Bouchez O."/>
            <person name="Roques C."/>
            <person name="Iampietro C."/>
            <person name="Lluch J."/>
            <person name="Castinel A."/>
            <person name="Donnadieu C."/>
            <person name="Desvignes T."/>
            <person name="Floi Bucao C."/>
            <person name="Jouanno E."/>
            <person name="Wen M."/>
            <person name="Mejri S."/>
            <person name="Dirks R."/>
            <person name="Jansen H."/>
            <person name="Henkel C."/>
            <person name="Chen W.J."/>
            <person name="Zahm M."/>
            <person name="Cabau C."/>
            <person name="Klopp C."/>
            <person name="Thompson A.W."/>
            <person name="Robinson-Rechavi M."/>
            <person name="Braasch I."/>
            <person name="Lecointre G."/>
            <person name="Bobe J."/>
            <person name="Postlethwait J.H."/>
            <person name="Berthelot C."/>
            <person name="Roest Crollius H."/>
            <person name="Guiguen Y."/>
        </authorList>
    </citation>
    <scope>NUCLEOTIDE SEQUENCE</scope>
    <source>
        <strain evidence="1">WJC10195</strain>
    </source>
</reference>
<comment type="caution">
    <text evidence="1">The sequence shown here is derived from an EMBL/GenBank/DDBJ whole genome shotgun (WGS) entry which is preliminary data.</text>
</comment>
<dbReference type="AlphaFoldDB" id="A0A9Q1FR96"/>
<name>A0A9Q1FR96_SYNKA</name>
<sequence>MLLWWELFCSNRPCVQPGASGLVFQPDLYTEAQARSPWRSRDMVRQTGPPGPLVTPRLDSGAAAAANDSLRLALPACAAPGEGGGGPSDTLEAVLGSRGAAAGRRETVCNSRVAKASAVGLQMPQPARHSSAQPDQESAFWKVFLSKGMLGIAHRSTADLTHHGILRGKPIPPYGRIHIMRRALLKERRGQRSRWGIYLRTALLNSLSTE</sequence>
<evidence type="ECO:0000313" key="2">
    <source>
        <dbReference type="Proteomes" id="UP001152622"/>
    </source>
</evidence>
<keyword evidence="2" id="KW-1185">Reference proteome</keyword>
<evidence type="ECO:0000313" key="1">
    <source>
        <dbReference type="EMBL" id="KAJ8364193.1"/>
    </source>
</evidence>
<dbReference type="EMBL" id="JAINUF010000004">
    <property type="protein sequence ID" value="KAJ8364193.1"/>
    <property type="molecule type" value="Genomic_DNA"/>
</dbReference>